<protein>
    <recommendedName>
        <fullName evidence="2">Aminotransferase class I/classII large domain-containing protein</fullName>
    </recommendedName>
</protein>
<evidence type="ECO:0000256" key="1">
    <source>
        <dbReference type="ARBA" id="ARBA00022898"/>
    </source>
</evidence>
<dbReference type="GO" id="GO:0008483">
    <property type="term" value="F:transaminase activity"/>
    <property type="evidence" value="ECO:0007669"/>
    <property type="project" value="TreeGrafter"/>
</dbReference>
<dbReference type="InterPro" id="IPR015421">
    <property type="entry name" value="PyrdxlP-dep_Trfase_major"/>
</dbReference>
<reference evidence="3" key="1">
    <citation type="submission" date="2022-10" db="EMBL/GenBank/DDBJ databases">
        <title>Fusarium specimens isolated from Avocado Roots.</title>
        <authorList>
            <person name="Stajich J."/>
            <person name="Roper C."/>
            <person name="Heimlech-Rivalta G."/>
        </authorList>
    </citation>
    <scope>NUCLEOTIDE SEQUENCE</scope>
    <source>
        <strain evidence="3">CF00143</strain>
    </source>
</reference>
<dbReference type="Proteomes" id="UP001152130">
    <property type="component" value="Unassembled WGS sequence"/>
</dbReference>
<dbReference type="AlphaFoldDB" id="A0A9W8U921"/>
<dbReference type="GO" id="GO:0006520">
    <property type="term" value="P:amino acid metabolic process"/>
    <property type="evidence" value="ECO:0007669"/>
    <property type="project" value="TreeGrafter"/>
</dbReference>
<dbReference type="GO" id="GO:0030170">
    <property type="term" value="F:pyridoxal phosphate binding"/>
    <property type="evidence" value="ECO:0007669"/>
    <property type="project" value="InterPro"/>
</dbReference>
<dbReference type="CDD" id="cd00609">
    <property type="entry name" value="AAT_like"/>
    <property type="match status" value="1"/>
</dbReference>
<dbReference type="PANTHER" id="PTHR43795:SF39">
    <property type="entry name" value="AMINOTRANSFERASE CLASS I_CLASSII DOMAIN-CONTAINING PROTEIN"/>
    <property type="match status" value="1"/>
</dbReference>
<dbReference type="Gene3D" id="3.40.640.10">
    <property type="entry name" value="Type I PLP-dependent aspartate aminotransferase-like (Major domain)"/>
    <property type="match status" value="1"/>
</dbReference>
<dbReference type="InterPro" id="IPR015424">
    <property type="entry name" value="PyrdxlP-dep_Trfase"/>
</dbReference>
<accession>A0A9W8U921</accession>
<sequence>MSTKFIPSSRARAALHQDQVGILMEKVKLKPKHNAELCPDGVINLSGALNSLMGDWMTTYVEREPLTMSECLSYGSLTGSQNLLEATAGYLNRFFSPSEPVRAEHILATNGVTSLMDMMAWTLCDPGQAVLYLTPNFFMIDYNMTVRAGVTTIPISTADLSDSFGAKGLPELIETLQTAAGLAIEERGVECRVLLLCNPTNPQGRCYSPQTLEGLASWCTGRDMHLVVDEIYAMSTLTDNYDNNADVRPFTSILSTTSRPNVHCLYGMSKDFNMGGLRTGFLITRNPFVRAAASGTAWFSWLTVPSDKFVTRFLQQLDLIQDYLDIYRLRLTEAYRITTMALNKYKIPFERADAGLFVLIDLSHWVHNFEFDTEKMESSEMKLCKLLIDNGVFLNPGQFAGCDRPGQFRLVYAQDSEIIELAVQRIARALDGLASAQ</sequence>
<dbReference type="PANTHER" id="PTHR43795">
    <property type="entry name" value="BIFUNCTIONAL ASPARTATE AMINOTRANSFERASE AND GLUTAMATE/ASPARTATE-PREPHENATE AMINOTRANSFERASE-RELATED"/>
    <property type="match status" value="1"/>
</dbReference>
<dbReference type="Pfam" id="PF00155">
    <property type="entry name" value="Aminotran_1_2"/>
    <property type="match status" value="1"/>
</dbReference>
<evidence type="ECO:0000313" key="4">
    <source>
        <dbReference type="Proteomes" id="UP001152130"/>
    </source>
</evidence>
<feature type="domain" description="Aminotransferase class I/classII large" evidence="2">
    <location>
        <begin position="65"/>
        <end position="426"/>
    </location>
</feature>
<name>A0A9W8U921_9HYPO</name>
<keyword evidence="1" id="KW-0663">Pyridoxal phosphate</keyword>
<keyword evidence="4" id="KW-1185">Reference proteome</keyword>
<evidence type="ECO:0000313" key="3">
    <source>
        <dbReference type="EMBL" id="KAJ4014171.1"/>
    </source>
</evidence>
<evidence type="ECO:0000259" key="2">
    <source>
        <dbReference type="Pfam" id="PF00155"/>
    </source>
</evidence>
<dbReference type="InterPro" id="IPR004839">
    <property type="entry name" value="Aminotransferase_I/II_large"/>
</dbReference>
<comment type="caution">
    <text evidence="3">The sequence shown here is derived from an EMBL/GenBank/DDBJ whole genome shotgun (WGS) entry which is preliminary data.</text>
</comment>
<dbReference type="PRINTS" id="PR00753">
    <property type="entry name" value="ACCSYNTHASE"/>
</dbReference>
<dbReference type="Gene3D" id="3.90.1150.10">
    <property type="entry name" value="Aspartate Aminotransferase, domain 1"/>
    <property type="match status" value="1"/>
</dbReference>
<gene>
    <name evidence="3" type="ORF">NW766_006423</name>
</gene>
<dbReference type="InterPro" id="IPR050478">
    <property type="entry name" value="Ethylene_sulfur-biosynth"/>
</dbReference>
<dbReference type="SUPFAM" id="SSF53383">
    <property type="entry name" value="PLP-dependent transferases"/>
    <property type="match status" value="1"/>
</dbReference>
<organism evidence="3 4">
    <name type="scientific">Fusarium irregulare</name>
    <dbReference type="NCBI Taxonomy" id="2494466"/>
    <lineage>
        <taxon>Eukaryota</taxon>
        <taxon>Fungi</taxon>
        <taxon>Dikarya</taxon>
        <taxon>Ascomycota</taxon>
        <taxon>Pezizomycotina</taxon>
        <taxon>Sordariomycetes</taxon>
        <taxon>Hypocreomycetidae</taxon>
        <taxon>Hypocreales</taxon>
        <taxon>Nectriaceae</taxon>
        <taxon>Fusarium</taxon>
        <taxon>Fusarium incarnatum-equiseti species complex</taxon>
    </lineage>
</organism>
<dbReference type="EMBL" id="JAPDHF010000008">
    <property type="protein sequence ID" value="KAJ4014171.1"/>
    <property type="molecule type" value="Genomic_DNA"/>
</dbReference>
<proteinExistence type="predicted"/>
<dbReference type="InterPro" id="IPR015422">
    <property type="entry name" value="PyrdxlP-dep_Trfase_small"/>
</dbReference>